<dbReference type="KEGG" id="hadh:FRZ61_24660"/>
<feature type="coiled-coil region" evidence="1">
    <location>
        <begin position="68"/>
        <end position="102"/>
    </location>
</feature>
<sequence length="177" mass="20068">MIMQYRCRGFSRDGFTSQGVVMIANGRRLSFGALLALFLVAGWAQGRAAADSMTVDEIRDCMCRERALQSLREETNVQQTKYNDARQQLQSLETQISNMRKTMNPEDDISVQILSEMIRQRDTLNTQIRTTTYPQTQDAVSKLNAAVSDYNQRCTQRAMLKTDVDNASRDLTCPPAQ</sequence>
<keyword evidence="1" id="KW-0175">Coiled coil</keyword>
<accession>A0A5J6MZX8</accession>
<organism evidence="2 3">
    <name type="scientific">Hypericibacter adhaerens</name>
    <dbReference type="NCBI Taxonomy" id="2602016"/>
    <lineage>
        <taxon>Bacteria</taxon>
        <taxon>Pseudomonadati</taxon>
        <taxon>Pseudomonadota</taxon>
        <taxon>Alphaproteobacteria</taxon>
        <taxon>Rhodospirillales</taxon>
        <taxon>Dongiaceae</taxon>
        <taxon>Hypericibacter</taxon>
    </lineage>
</organism>
<dbReference type="Proteomes" id="UP000325797">
    <property type="component" value="Chromosome"/>
</dbReference>
<reference evidence="2 3" key="1">
    <citation type="submission" date="2019-08" db="EMBL/GenBank/DDBJ databases">
        <title>Hyperibacter terrae gen. nov., sp. nov. and Hyperibacter viscosus sp. nov., two new members in the family Rhodospirillaceae isolated from the rhizosphere of Hypericum perforatum.</title>
        <authorList>
            <person name="Noviana Z."/>
        </authorList>
    </citation>
    <scope>NUCLEOTIDE SEQUENCE [LARGE SCALE GENOMIC DNA]</scope>
    <source>
        <strain evidence="2 3">R5959</strain>
    </source>
</reference>
<dbReference type="AlphaFoldDB" id="A0A5J6MZX8"/>
<evidence type="ECO:0000256" key="1">
    <source>
        <dbReference type="SAM" id="Coils"/>
    </source>
</evidence>
<gene>
    <name evidence="2" type="ORF">FRZ61_24660</name>
</gene>
<keyword evidence="3" id="KW-1185">Reference proteome</keyword>
<name>A0A5J6MZX8_9PROT</name>
<protein>
    <submittedName>
        <fullName evidence="2">Uncharacterized protein</fullName>
    </submittedName>
</protein>
<evidence type="ECO:0000313" key="2">
    <source>
        <dbReference type="EMBL" id="QEX22534.1"/>
    </source>
</evidence>
<evidence type="ECO:0000313" key="3">
    <source>
        <dbReference type="Proteomes" id="UP000325797"/>
    </source>
</evidence>
<dbReference type="EMBL" id="CP042582">
    <property type="protein sequence ID" value="QEX22534.1"/>
    <property type="molecule type" value="Genomic_DNA"/>
</dbReference>
<proteinExistence type="predicted"/>